<evidence type="ECO:0000256" key="5">
    <source>
        <dbReference type="ARBA" id="ARBA00022991"/>
    </source>
</evidence>
<accession>A0ABM7S7U2</accession>
<comment type="similarity">
    <text evidence="6">Belongs to the DNA photolyase family.</text>
</comment>
<dbReference type="PROSITE" id="PS51645">
    <property type="entry name" value="PHR_CRY_ALPHA_BETA"/>
    <property type="match status" value="1"/>
</dbReference>
<evidence type="ECO:0000256" key="6">
    <source>
        <dbReference type="RuleBase" id="RU004182"/>
    </source>
</evidence>
<evidence type="ECO:0000313" key="8">
    <source>
        <dbReference type="EMBL" id="BCY28994.1"/>
    </source>
</evidence>
<dbReference type="PRINTS" id="PR00147">
    <property type="entry name" value="DNAPHOTLYASE"/>
</dbReference>
<organism evidence="8 9">
    <name type="scientific">Flavobacterium okayamense</name>
    <dbReference type="NCBI Taxonomy" id="2830782"/>
    <lineage>
        <taxon>Bacteria</taxon>
        <taxon>Pseudomonadati</taxon>
        <taxon>Bacteroidota</taxon>
        <taxon>Flavobacteriia</taxon>
        <taxon>Flavobacteriales</taxon>
        <taxon>Flavobacteriaceae</taxon>
        <taxon>Flavobacterium</taxon>
    </lineage>
</organism>
<reference evidence="8 9" key="1">
    <citation type="submission" date="2021-06" db="EMBL/GenBank/DDBJ databases">
        <title>Whole genome sequences of Flavobacterium sp. KK2020170 and assembly.</title>
        <authorList>
            <person name="Kitahara K."/>
            <person name="Miyoshi S."/>
            <person name="Uesaka K."/>
        </authorList>
    </citation>
    <scope>NUCLEOTIDE SEQUENCE [LARGE SCALE GENOMIC DNA]</scope>
    <source>
        <strain evidence="8 9">KK2020170</strain>
    </source>
</reference>
<name>A0ABM7S7U2_9FLAO</name>
<dbReference type="InterPro" id="IPR014729">
    <property type="entry name" value="Rossmann-like_a/b/a_fold"/>
</dbReference>
<keyword evidence="5 6" id="KW-0157">Chromophore</keyword>
<dbReference type="SUPFAM" id="SSF52425">
    <property type="entry name" value="Cryptochrome/photolyase, N-terminal domain"/>
    <property type="match status" value="1"/>
</dbReference>
<dbReference type="InterPro" id="IPR006050">
    <property type="entry name" value="DNA_photolyase_N"/>
</dbReference>
<sequence length="484" mass="57563">MNIVWLKRDLRLHDNEALFNAIQSEGKTLIVYIFEPILLENPHYSDRHFNFIKQSLEDLQNDLLPFHTQIHIVKGNAIDVFKKLIEILPIKKVFSHLETGLNITFQRDLQLKKLFKKHNIEWIENVTNGVFRGISNRNTWKDEWTTYMNESCFKFNPNNRTFLKYKEIEEFELHFNLVDVRTNTSAIFQKGGRKIGLKYLNSFFATRYLNYSKLISKPELARKSCSRLSPYIAWGNLSVREVYQISLAKLKNSNNKRALLNFMSRLRWQAHFIQKFEMECSMEFEPINKGYNDLEQKVNEFYHISWQNGTTGIPLVDASMRCLNETGYLNFRMRALLVSFYTHNLWQPWKNCAYHLAKMFLDFEPGIHYPQIQMQAGLTGINTIRVYNPTKNALEHDKDGGFIKKWIPELQKLPTQYVFEPWKMTLLEQEMYQFKIGKDYPFPIVDLDTTRKFAIEKLWNQKNKKITKSESNRILKKHTLPNRN</sequence>
<gene>
    <name evidence="8" type="primary">phrB2</name>
    <name evidence="8" type="ORF">KK2020170_18620</name>
</gene>
<dbReference type="Gene3D" id="3.40.50.620">
    <property type="entry name" value="HUPs"/>
    <property type="match status" value="1"/>
</dbReference>
<keyword evidence="4 6" id="KW-0274">FAD</keyword>
<evidence type="ECO:0000256" key="2">
    <source>
        <dbReference type="ARBA" id="ARBA00001974"/>
    </source>
</evidence>
<evidence type="ECO:0000256" key="1">
    <source>
        <dbReference type="ARBA" id="ARBA00001932"/>
    </source>
</evidence>
<dbReference type="Pfam" id="PF00875">
    <property type="entry name" value="DNA_photolyase"/>
    <property type="match status" value="1"/>
</dbReference>
<dbReference type="EMBL" id="AP024749">
    <property type="protein sequence ID" value="BCY28994.1"/>
    <property type="molecule type" value="Genomic_DNA"/>
</dbReference>
<evidence type="ECO:0000256" key="4">
    <source>
        <dbReference type="ARBA" id="ARBA00022827"/>
    </source>
</evidence>
<dbReference type="PROSITE" id="PS00394">
    <property type="entry name" value="DNA_PHOTOLYASES_1_1"/>
    <property type="match status" value="1"/>
</dbReference>
<comment type="cofactor">
    <cofactor evidence="1">
        <name>(6R)-5,10-methylene-5,6,7,8-tetrahydrofolate</name>
        <dbReference type="ChEBI" id="CHEBI:15636"/>
    </cofactor>
</comment>
<dbReference type="SUPFAM" id="SSF48173">
    <property type="entry name" value="Cryptochrome/photolyase FAD-binding domain"/>
    <property type="match status" value="1"/>
</dbReference>
<dbReference type="InterPro" id="IPR018394">
    <property type="entry name" value="DNA_photolyase_1_CS_C"/>
</dbReference>
<dbReference type="InterPro" id="IPR002081">
    <property type="entry name" value="Cryptochrome/DNA_photolyase_1"/>
</dbReference>
<dbReference type="PANTHER" id="PTHR11455:SF9">
    <property type="entry name" value="CRYPTOCHROME CIRCADIAN CLOCK 5 ISOFORM X1"/>
    <property type="match status" value="1"/>
</dbReference>
<evidence type="ECO:0000259" key="7">
    <source>
        <dbReference type="PROSITE" id="PS51645"/>
    </source>
</evidence>
<dbReference type="InterPro" id="IPR036155">
    <property type="entry name" value="Crypto/Photolyase_N_sf"/>
</dbReference>
<dbReference type="PANTHER" id="PTHR11455">
    <property type="entry name" value="CRYPTOCHROME"/>
    <property type="match status" value="1"/>
</dbReference>
<dbReference type="InterPro" id="IPR005101">
    <property type="entry name" value="Cryptochr/Photolyase_FAD-bd"/>
</dbReference>
<feature type="domain" description="Photolyase/cryptochrome alpha/beta" evidence="7">
    <location>
        <begin position="1"/>
        <end position="130"/>
    </location>
</feature>
<dbReference type="Gene3D" id="1.10.579.10">
    <property type="entry name" value="DNA Cyclobutane Dipyrimidine Photolyase, subunit A, domain 3"/>
    <property type="match status" value="1"/>
</dbReference>
<dbReference type="RefSeq" id="WP_221258096.1">
    <property type="nucleotide sequence ID" value="NZ_AP024749.1"/>
</dbReference>
<keyword evidence="9" id="KW-1185">Reference proteome</keyword>
<dbReference type="Gene3D" id="1.25.40.80">
    <property type="match status" value="1"/>
</dbReference>
<evidence type="ECO:0000256" key="3">
    <source>
        <dbReference type="ARBA" id="ARBA00022630"/>
    </source>
</evidence>
<dbReference type="Pfam" id="PF03441">
    <property type="entry name" value="FAD_binding_7"/>
    <property type="match status" value="1"/>
</dbReference>
<proteinExistence type="inferred from homology"/>
<protein>
    <submittedName>
        <fullName evidence="8">FAD-binding protein</fullName>
    </submittedName>
</protein>
<evidence type="ECO:0000313" key="9">
    <source>
        <dbReference type="Proteomes" id="UP000825258"/>
    </source>
</evidence>
<keyword evidence="3 6" id="KW-0285">Flavoprotein</keyword>
<dbReference type="InterPro" id="IPR036134">
    <property type="entry name" value="Crypto/Photolyase_FAD-like_sf"/>
</dbReference>
<dbReference type="Proteomes" id="UP000825258">
    <property type="component" value="Chromosome"/>
</dbReference>
<comment type="cofactor">
    <cofactor evidence="2">
        <name>FAD</name>
        <dbReference type="ChEBI" id="CHEBI:57692"/>
    </cofactor>
</comment>